<protein>
    <submittedName>
        <fullName evidence="1">Uncharacterized protein</fullName>
    </submittedName>
</protein>
<sequence length="70" mass="8039">MKLDLHLLQIQDGEQIEKPLERRRQTFPETAQKLQLTSCNQTLLCTSCACGTVLCDWLEQKLSVSTCPRF</sequence>
<dbReference type="Proteomes" id="UP001558613">
    <property type="component" value="Unassembled WGS sequence"/>
</dbReference>
<evidence type="ECO:0000313" key="2">
    <source>
        <dbReference type="Proteomes" id="UP001558613"/>
    </source>
</evidence>
<evidence type="ECO:0000313" key="1">
    <source>
        <dbReference type="EMBL" id="KAL1253540.1"/>
    </source>
</evidence>
<comment type="caution">
    <text evidence="1">The sequence shown here is derived from an EMBL/GenBank/DDBJ whole genome shotgun (WGS) entry which is preliminary data.</text>
</comment>
<keyword evidence="2" id="KW-1185">Reference proteome</keyword>
<gene>
    <name evidence="1" type="ORF">QQF64_018233</name>
</gene>
<reference evidence="1 2" key="1">
    <citation type="submission" date="2023-09" db="EMBL/GenBank/DDBJ databases">
        <authorList>
            <person name="Wang M."/>
        </authorList>
    </citation>
    <scope>NUCLEOTIDE SEQUENCE [LARGE SCALE GENOMIC DNA]</scope>
    <source>
        <strain evidence="1">GT-2023</strain>
        <tissue evidence="1">Liver</tissue>
    </source>
</reference>
<accession>A0ABR3LMJ0</accession>
<dbReference type="EMBL" id="JAYMGO010000021">
    <property type="protein sequence ID" value="KAL1253540.1"/>
    <property type="molecule type" value="Genomic_DNA"/>
</dbReference>
<proteinExistence type="predicted"/>
<organism evidence="1 2">
    <name type="scientific">Cirrhinus molitorella</name>
    <name type="common">mud carp</name>
    <dbReference type="NCBI Taxonomy" id="172907"/>
    <lineage>
        <taxon>Eukaryota</taxon>
        <taxon>Metazoa</taxon>
        <taxon>Chordata</taxon>
        <taxon>Craniata</taxon>
        <taxon>Vertebrata</taxon>
        <taxon>Euteleostomi</taxon>
        <taxon>Actinopterygii</taxon>
        <taxon>Neopterygii</taxon>
        <taxon>Teleostei</taxon>
        <taxon>Ostariophysi</taxon>
        <taxon>Cypriniformes</taxon>
        <taxon>Cyprinidae</taxon>
        <taxon>Labeoninae</taxon>
        <taxon>Labeonini</taxon>
        <taxon>Cirrhinus</taxon>
    </lineage>
</organism>
<name>A0ABR3LMJ0_9TELE</name>